<proteinExistence type="predicted"/>
<sequence length="97" mass="11366">MDRSVSQSSPGQHMRSLIRSFTASLRLSLISNRKCYNGFYTSNSCEKWKCLKDYGTADRFQKETMGKDLLNKMWQFRHKLRQIIKFTAGLLTSTYNN</sequence>
<evidence type="ECO:0000313" key="1">
    <source>
        <dbReference type="EMBL" id="KAG9478060.1"/>
    </source>
</evidence>
<accession>A0A8J6EZV5</accession>
<dbReference type="EMBL" id="WNTK01000009">
    <property type="protein sequence ID" value="KAG9478060.1"/>
    <property type="molecule type" value="Genomic_DNA"/>
</dbReference>
<name>A0A8J6EZV5_ELECQ</name>
<reference evidence="1" key="1">
    <citation type="thesis" date="2020" institute="ProQuest LLC" country="789 East Eisenhower Parkway, Ann Arbor, MI, USA">
        <title>Comparative Genomics and Chromosome Evolution.</title>
        <authorList>
            <person name="Mudd A.B."/>
        </authorList>
    </citation>
    <scope>NUCLEOTIDE SEQUENCE</scope>
    <source>
        <strain evidence="1">HN-11 Male</strain>
        <tissue evidence="1">Kidney and liver</tissue>
    </source>
</reference>
<comment type="caution">
    <text evidence="1">The sequence shown here is derived from an EMBL/GenBank/DDBJ whole genome shotgun (WGS) entry which is preliminary data.</text>
</comment>
<dbReference type="AlphaFoldDB" id="A0A8J6EZV5"/>
<dbReference type="Proteomes" id="UP000770717">
    <property type="component" value="Unassembled WGS sequence"/>
</dbReference>
<keyword evidence="2" id="KW-1185">Reference proteome</keyword>
<gene>
    <name evidence="1" type="ORF">GDO78_013189</name>
</gene>
<organism evidence="1 2">
    <name type="scientific">Eleutherodactylus coqui</name>
    <name type="common">Puerto Rican coqui</name>
    <dbReference type="NCBI Taxonomy" id="57060"/>
    <lineage>
        <taxon>Eukaryota</taxon>
        <taxon>Metazoa</taxon>
        <taxon>Chordata</taxon>
        <taxon>Craniata</taxon>
        <taxon>Vertebrata</taxon>
        <taxon>Euteleostomi</taxon>
        <taxon>Amphibia</taxon>
        <taxon>Batrachia</taxon>
        <taxon>Anura</taxon>
        <taxon>Neobatrachia</taxon>
        <taxon>Hyloidea</taxon>
        <taxon>Eleutherodactylidae</taxon>
        <taxon>Eleutherodactylinae</taxon>
        <taxon>Eleutherodactylus</taxon>
        <taxon>Eleutherodactylus</taxon>
    </lineage>
</organism>
<protein>
    <submittedName>
        <fullName evidence="1">Uncharacterized protein</fullName>
    </submittedName>
</protein>
<evidence type="ECO:0000313" key="2">
    <source>
        <dbReference type="Proteomes" id="UP000770717"/>
    </source>
</evidence>